<evidence type="ECO:0008006" key="5">
    <source>
        <dbReference type="Google" id="ProtNLM"/>
    </source>
</evidence>
<sequence length="125" mass="12788">MNAKTISLLICLAACIVAGCSDQSEEGTPSGSSDEQISELVVSIISPATGSILSGDEAVKFDGEATGGKTPYSYRWSSSLDGSLSTERSFSKPPSEMSNGRYTVILTVIDGAGTSGQASISVTVL</sequence>
<dbReference type="AlphaFoldDB" id="A0A101IM35"/>
<proteinExistence type="predicted"/>
<reference evidence="3 4" key="2">
    <citation type="journal article" date="2015" name="MBio">
        <title>Genome-Resolved Metagenomic Analysis Reveals Roles for Candidate Phyla and Other Microbial Community Members in Biogeochemical Transformations in Oil Reservoirs.</title>
        <authorList>
            <person name="Hu P."/>
            <person name="Tom L."/>
            <person name="Singh A."/>
            <person name="Thomas B.C."/>
            <person name="Baker B.J."/>
            <person name="Piceno Y.M."/>
            <person name="Andersen G.L."/>
            <person name="Banfield J.F."/>
        </authorList>
    </citation>
    <scope>NUCLEOTIDE SEQUENCE [LARGE SCALE GENOMIC DNA]</scope>
    <source>
        <strain evidence="1">57_489</strain>
    </source>
</reference>
<dbReference type="Proteomes" id="UP000053961">
    <property type="component" value="Unassembled WGS sequence"/>
</dbReference>
<dbReference type="PROSITE" id="PS51257">
    <property type="entry name" value="PROKAR_LIPOPROTEIN"/>
    <property type="match status" value="1"/>
</dbReference>
<dbReference type="SUPFAM" id="SSF49299">
    <property type="entry name" value="PKD domain"/>
    <property type="match status" value="1"/>
</dbReference>
<evidence type="ECO:0000313" key="2">
    <source>
        <dbReference type="EMBL" id="KUK97741.1"/>
    </source>
</evidence>
<reference evidence="2" key="1">
    <citation type="journal article" date="2015" name="MBio">
        <title>Genome-resolved metagenomic analysis reveals roles for candidate phyla and other microbial community members in biogeochemical transformations in oil reservoirs.</title>
        <authorList>
            <person name="Hu P."/>
            <person name="Tom L."/>
            <person name="Singh A."/>
            <person name="Thomas B.C."/>
            <person name="Baker B.J."/>
            <person name="Piceno Y.M."/>
            <person name="Andersen G.L."/>
            <person name="Banfield J.F."/>
        </authorList>
    </citation>
    <scope>NUCLEOTIDE SEQUENCE [LARGE SCALE GENOMIC DNA]</scope>
    <source>
        <strain evidence="2">56_747</strain>
    </source>
</reference>
<gene>
    <name evidence="1" type="ORF">XD72_0242</name>
    <name evidence="2" type="ORF">XE07_0155</name>
</gene>
<dbReference type="InterPro" id="IPR035986">
    <property type="entry name" value="PKD_dom_sf"/>
</dbReference>
<dbReference type="EMBL" id="LGHB01000001">
    <property type="protein sequence ID" value="KUK97741.1"/>
    <property type="molecule type" value="Genomic_DNA"/>
</dbReference>
<accession>A0A101IM35</accession>
<dbReference type="CDD" id="cd00146">
    <property type="entry name" value="PKD"/>
    <property type="match status" value="1"/>
</dbReference>
<evidence type="ECO:0000313" key="4">
    <source>
        <dbReference type="Proteomes" id="UP000057043"/>
    </source>
</evidence>
<comment type="caution">
    <text evidence="2">The sequence shown here is derived from an EMBL/GenBank/DDBJ whole genome shotgun (WGS) entry which is preliminary data.</text>
</comment>
<protein>
    <recommendedName>
        <fullName evidence="5">PKD domain-containing protein</fullName>
    </recommendedName>
</protein>
<evidence type="ECO:0000313" key="1">
    <source>
        <dbReference type="EMBL" id="KUK45339.1"/>
    </source>
</evidence>
<dbReference type="Gene3D" id="2.60.40.10">
    <property type="entry name" value="Immunoglobulins"/>
    <property type="match status" value="1"/>
</dbReference>
<organism evidence="2 3">
    <name type="scientific">Methanothrix harundinacea</name>
    <dbReference type="NCBI Taxonomy" id="301375"/>
    <lineage>
        <taxon>Archaea</taxon>
        <taxon>Methanobacteriati</taxon>
        <taxon>Methanobacteriota</taxon>
        <taxon>Stenosarchaea group</taxon>
        <taxon>Methanomicrobia</taxon>
        <taxon>Methanotrichales</taxon>
        <taxon>Methanotrichaceae</taxon>
        <taxon>Methanothrix</taxon>
    </lineage>
</organism>
<evidence type="ECO:0000313" key="3">
    <source>
        <dbReference type="Proteomes" id="UP000053961"/>
    </source>
</evidence>
<name>A0A101IM35_9EURY</name>
<dbReference type="PATRIC" id="fig|301375.6.peg.1166"/>
<dbReference type="EMBL" id="LGFT01000004">
    <property type="protein sequence ID" value="KUK45339.1"/>
    <property type="molecule type" value="Genomic_DNA"/>
</dbReference>
<dbReference type="InterPro" id="IPR013783">
    <property type="entry name" value="Ig-like_fold"/>
</dbReference>
<dbReference type="Proteomes" id="UP000057043">
    <property type="component" value="Unassembled WGS sequence"/>
</dbReference>